<dbReference type="Pfam" id="PF05975">
    <property type="entry name" value="EcsB"/>
    <property type="match status" value="1"/>
</dbReference>
<proteinExistence type="predicted"/>
<feature type="transmembrane region" description="Helical" evidence="1">
    <location>
        <begin position="132"/>
        <end position="151"/>
    </location>
</feature>
<name>A0A9Q4FZN1_SALAG</name>
<feature type="transmembrane region" description="Helical" evidence="1">
    <location>
        <begin position="355"/>
        <end position="373"/>
    </location>
</feature>
<comment type="caution">
    <text evidence="2">The sequence shown here is derived from an EMBL/GenBank/DDBJ whole genome shotgun (WGS) entry which is preliminary data.</text>
</comment>
<dbReference type="RefSeq" id="WP_257822005.1">
    <property type="nucleotide sequence ID" value="NZ_JABXYM010000001.1"/>
</dbReference>
<feature type="transmembrane region" description="Helical" evidence="1">
    <location>
        <begin position="61"/>
        <end position="86"/>
    </location>
</feature>
<reference evidence="2" key="1">
    <citation type="submission" date="2020-06" db="EMBL/GenBank/DDBJ databases">
        <title>Insight into the genomes of haloalkaliphilic bacilli from Kenyan soda lakes.</title>
        <authorList>
            <person name="Mwirichia R."/>
            <person name="Villamizar G.C."/>
            <person name="Poehlein A."/>
            <person name="Mugweru J."/>
            <person name="Kipnyargis A."/>
            <person name="Kiplimo D."/>
            <person name="Orwa P."/>
            <person name="Daniel R."/>
        </authorList>
    </citation>
    <scope>NUCLEOTIDE SEQUENCE</scope>
    <source>
        <strain evidence="2">B1096_S55</strain>
    </source>
</reference>
<dbReference type="EMBL" id="JABXYM010000001">
    <property type="protein sequence ID" value="MCR6097606.1"/>
    <property type="molecule type" value="Genomic_DNA"/>
</dbReference>
<dbReference type="AlphaFoldDB" id="A0A9Q4FZN1"/>
<accession>A0A9Q4FZN1</accession>
<evidence type="ECO:0000256" key="1">
    <source>
        <dbReference type="SAM" id="Phobius"/>
    </source>
</evidence>
<evidence type="ECO:0000313" key="2">
    <source>
        <dbReference type="EMBL" id="MCR6097606.1"/>
    </source>
</evidence>
<gene>
    <name evidence="2" type="ORF">HXA33_13725</name>
</gene>
<dbReference type="Proteomes" id="UP001057753">
    <property type="component" value="Unassembled WGS sequence"/>
</dbReference>
<organism evidence="2 3">
    <name type="scientific">Salipaludibacillus agaradhaerens</name>
    <name type="common">Bacillus agaradhaerens</name>
    <dbReference type="NCBI Taxonomy" id="76935"/>
    <lineage>
        <taxon>Bacteria</taxon>
        <taxon>Bacillati</taxon>
        <taxon>Bacillota</taxon>
        <taxon>Bacilli</taxon>
        <taxon>Bacillales</taxon>
        <taxon>Bacillaceae</taxon>
    </lineage>
</organism>
<feature type="transmembrane region" description="Helical" evidence="1">
    <location>
        <begin position="287"/>
        <end position="304"/>
    </location>
</feature>
<feature type="transmembrane region" description="Helical" evidence="1">
    <location>
        <begin position="379"/>
        <end position="397"/>
    </location>
</feature>
<feature type="transmembrane region" description="Helical" evidence="1">
    <location>
        <begin position="106"/>
        <end position="126"/>
    </location>
</feature>
<evidence type="ECO:0000313" key="3">
    <source>
        <dbReference type="Proteomes" id="UP001057753"/>
    </source>
</evidence>
<keyword evidence="1" id="KW-1133">Transmembrane helix</keyword>
<dbReference type="InterPro" id="IPR010288">
    <property type="entry name" value="EcsB_ABC"/>
</dbReference>
<keyword evidence="1" id="KW-0472">Membrane</keyword>
<keyword evidence="3" id="KW-1185">Reference proteome</keyword>
<feature type="transmembrane region" description="Helical" evidence="1">
    <location>
        <begin position="310"/>
        <end position="328"/>
    </location>
</feature>
<feature type="transmembrane region" description="Helical" evidence="1">
    <location>
        <begin position="163"/>
        <end position="183"/>
    </location>
</feature>
<keyword evidence="1" id="KW-0812">Transmembrane</keyword>
<feature type="transmembrane region" description="Helical" evidence="1">
    <location>
        <begin position="21"/>
        <end position="41"/>
    </location>
</feature>
<dbReference type="GO" id="GO:0016020">
    <property type="term" value="C:membrane"/>
    <property type="evidence" value="ECO:0007669"/>
    <property type="project" value="InterPro"/>
</dbReference>
<protein>
    <submittedName>
        <fullName evidence="2">ABC transporter permease</fullName>
    </submittedName>
</protein>
<feature type="transmembrane region" description="Helical" evidence="1">
    <location>
        <begin position="189"/>
        <end position="206"/>
    </location>
</feature>
<sequence length="402" mass="47097">MNIMVRRLKSEWAYHYSVWKSAVDWVIWLYILIPALIIFSYQYYALWIGEADWPNHYPLTFTWFIFFIISLKGTTRLFICDADVLFLRQHPSYLRAIMKGGIIYSFIRNILIILVIAGALLPLWLIYDDVSYERIATFLLFVTVFRMIYHLAKQWVALTYSGWTLFFVNMLLTIISLAIFNGALFSSSVIRFVIILILIMSLYALVKWRLNATWHFFDDCVREQGEKLKLSAIFIAVQGYKMPKRFKSHKKPRILFPDSDIIYSARTPSHVMSEIVIKYMLRNKSKLFTAIQLTIVFMFAAVLAPFWIKWILLPICTISLIHFVRSSWTDLTTHTFFKLYRFEKNTDTDLAIKRAIAWMSLPSVFSIGFMTGWAAFSPLLGLLVALVTVTLAYFFLIKELLL</sequence>